<dbReference type="AlphaFoldDB" id="A0AA92TRT7"/>
<dbReference type="InterPro" id="IPR025669">
    <property type="entry name" value="AAA_dom"/>
</dbReference>
<dbReference type="Pfam" id="PF13614">
    <property type="entry name" value="AAA_31"/>
    <property type="match status" value="1"/>
</dbReference>
<reference evidence="2 3" key="1">
    <citation type="submission" date="2018-08" db="EMBL/GenBank/DDBJ databases">
        <title>A genome reference for cultivated species of the human gut microbiota.</title>
        <authorList>
            <person name="Zou Y."/>
            <person name="Xue W."/>
            <person name="Luo G."/>
        </authorList>
    </citation>
    <scope>NUCLEOTIDE SEQUENCE [LARGE SCALE GENOMIC DNA]</scope>
    <source>
        <strain evidence="2 3">AF15-25</strain>
    </source>
</reference>
<feature type="domain" description="AAA" evidence="1">
    <location>
        <begin position="1"/>
        <end position="224"/>
    </location>
</feature>
<dbReference type="Proteomes" id="UP000285236">
    <property type="component" value="Unassembled WGS sequence"/>
</dbReference>
<dbReference type="Gene3D" id="3.40.50.300">
    <property type="entry name" value="P-loop containing nucleotide triphosphate hydrolases"/>
    <property type="match status" value="1"/>
</dbReference>
<dbReference type="EMBL" id="QRYP01000015">
    <property type="protein sequence ID" value="RGU97260.1"/>
    <property type="molecule type" value="Genomic_DNA"/>
</dbReference>
<dbReference type="RefSeq" id="WP_118079976.1">
    <property type="nucleotide sequence ID" value="NZ_QRYP01000015.1"/>
</dbReference>
<protein>
    <submittedName>
        <fullName evidence="2">ParA family protein</fullName>
    </submittedName>
</protein>
<sequence length="371" mass="42463">MKIVSLFNNKGGVGKTTLAFHLSWILSEMGKKVLIIDLDPQCNLTICGINEDILENIWKEEDSFIDDYEKALREKSEQELKEINSKPRSIHYLLKPTEDGLDDLKDDKLPPVIKLNGNLGLIPGRLTINRYENVISERWSQAYQGVPLSIRTITRIRAIAEAYAQRDGYDFVLIDTSPSLGALNKVIISTVDGFIVPCLPDMFSLYGIRNIGNSLKQWKKEFDTIFNLISEEKRKRFPRNFVRFLGYTIYNAKKYSKQSNPWDLAQAHYNYAQQIPGIIEQYIVPEVRQHLSHDMVHNPIGGTAVMHTHNTLPNMSQKYKLPIWKVPDCPVLSKEDRGTIAPNAKSVYYPSKDKYKAFAEAVLERIATLDE</sequence>
<evidence type="ECO:0000259" key="1">
    <source>
        <dbReference type="Pfam" id="PF13614"/>
    </source>
</evidence>
<organism evidence="2 3">
    <name type="scientific">Segatella copri</name>
    <dbReference type="NCBI Taxonomy" id="165179"/>
    <lineage>
        <taxon>Bacteria</taxon>
        <taxon>Pseudomonadati</taxon>
        <taxon>Bacteroidota</taxon>
        <taxon>Bacteroidia</taxon>
        <taxon>Bacteroidales</taxon>
        <taxon>Prevotellaceae</taxon>
        <taxon>Segatella</taxon>
    </lineage>
</organism>
<dbReference type="PANTHER" id="PTHR13696">
    <property type="entry name" value="P-LOOP CONTAINING NUCLEOSIDE TRIPHOSPHATE HYDROLASE"/>
    <property type="match status" value="1"/>
</dbReference>
<proteinExistence type="predicted"/>
<dbReference type="CDD" id="cd02042">
    <property type="entry name" value="ParAB_family"/>
    <property type="match status" value="1"/>
</dbReference>
<name>A0AA92TRT7_9BACT</name>
<gene>
    <name evidence="2" type="ORF">DWW35_07300</name>
</gene>
<dbReference type="SUPFAM" id="SSF52540">
    <property type="entry name" value="P-loop containing nucleoside triphosphate hydrolases"/>
    <property type="match status" value="1"/>
</dbReference>
<evidence type="ECO:0000313" key="3">
    <source>
        <dbReference type="Proteomes" id="UP000285236"/>
    </source>
</evidence>
<accession>A0AA92TRT7</accession>
<comment type="caution">
    <text evidence="2">The sequence shown here is derived from an EMBL/GenBank/DDBJ whole genome shotgun (WGS) entry which is preliminary data.</text>
</comment>
<dbReference type="InterPro" id="IPR027417">
    <property type="entry name" value="P-loop_NTPase"/>
</dbReference>
<dbReference type="PANTHER" id="PTHR13696:SF99">
    <property type="entry name" value="COBYRINIC ACID AC-DIAMIDE SYNTHASE"/>
    <property type="match status" value="1"/>
</dbReference>
<evidence type="ECO:0000313" key="2">
    <source>
        <dbReference type="EMBL" id="RGU97260.1"/>
    </source>
</evidence>
<dbReference type="InterPro" id="IPR050678">
    <property type="entry name" value="DNA_Partitioning_ATPase"/>
</dbReference>